<dbReference type="Proteomes" id="UP000650485">
    <property type="component" value="Unassembled WGS sequence"/>
</dbReference>
<comment type="caution">
    <text evidence="1">The sequence shown here is derived from an EMBL/GenBank/DDBJ whole genome shotgun (WGS) entry which is preliminary data.</text>
</comment>
<evidence type="ECO:0008006" key="3">
    <source>
        <dbReference type="Google" id="ProtNLM"/>
    </source>
</evidence>
<dbReference type="EMBL" id="JACSZT010000023">
    <property type="protein sequence ID" value="MBC6499844.1"/>
    <property type="molecule type" value="Genomic_DNA"/>
</dbReference>
<gene>
    <name evidence="1" type="ORF">H7R52_19075</name>
</gene>
<evidence type="ECO:0000313" key="2">
    <source>
        <dbReference type="Proteomes" id="UP000650485"/>
    </source>
</evidence>
<reference evidence="1" key="1">
    <citation type="submission" date="2020-08" db="EMBL/GenBank/DDBJ databases">
        <title>Complete genome sequence of Weissella confusa strain FS54 provides insights into metabolic potential.</title>
        <authorList>
            <person name="Fhoula I."/>
            <person name="Najjari A."/>
            <person name="Lekired A."/>
            <person name="Bessrour-Aouam N."/>
            <person name="Jaballah S."/>
            <person name="Klibi N."/>
            <person name="Ouzari H.-I."/>
        </authorList>
    </citation>
    <scope>NUCLEOTIDE SEQUENCE</scope>
    <source>
        <strain evidence="1">FS54</strain>
    </source>
</reference>
<evidence type="ECO:0000313" key="1">
    <source>
        <dbReference type="EMBL" id="MBC6499844.1"/>
    </source>
</evidence>
<proteinExistence type="predicted"/>
<sequence length="93" mass="11128">MNDNLDKLVKQKNELEKKIQKNELLIKQSKYYESNKERKIRTRKLIQKGALLDKYFDIENLSVDETESLLKIFADYVKNNKPEKYQNKKDSSS</sequence>
<name>A0A923NKB1_WEICO</name>
<dbReference type="AlphaFoldDB" id="A0A923NKB1"/>
<protein>
    <recommendedName>
        <fullName evidence="3">DUF3847 domain-containing protein</fullName>
    </recommendedName>
</protein>
<accession>A0A923NKB1</accession>
<organism evidence="1 2">
    <name type="scientific">Weissella confusa</name>
    <name type="common">Lactobacillus confusus</name>
    <dbReference type="NCBI Taxonomy" id="1583"/>
    <lineage>
        <taxon>Bacteria</taxon>
        <taxon>Bacillati</taxon>
        <taxon>Bacillota</taxon>
        <taxon>Bacilli</taxon>
        <taxon>Lactobacillales</taxon>
        <taxon>Lactobacillaceae</taxon>
        <taxon>Weissella</taxon>
    </lineage>
</organism>